<feature type="domain" description="HTH cro/C1-type" evidence="1">
    <location>
        <begin position="15"/>
        <end position="48"/>
    </location>
</feature>
<dbReference type="EMBL" id="FNIE01000011">
    <property type="protein sequence ID" value="SDO70178.1"/>
    <property type="molecule type" value="Genomic_DNA"/>
</dbReference>
<reference evidence="2 3" key="1">
    <citation type="submission" date="2016-10" db="EMBL/GenBank/DDBJ databases">
        <authorList>
            <person name="de Groot N.N."/>
        </authorList>
    </citation>
    <scope>NUCLEOTIDE SEQUENCE [LARGE SCALE GENOMIC DNA]</scope>
    <source>
        <strain evidence="2 3">CGMCC 4.2022</strain>
    </source>
</reference>
<dbReference type="SMART" id="SM00530">
    <property type="entry name" value="HTH_XRE"/>
    <property type="match status" value="1"/>
</dbReference>
<dbReference type="Pfam" id="PF01381">
    <property type="entry name" value="HTH_3"/>
    <property type="match status" value="1"/>
</dbReference>
<organism evidence="2 3">
    <name type="scientific">Actinacidiphila guanduensis</name>
    <dbReference type="NCBI Taxonomy" id="310781"/>
    <lineage>
        <taxon>Bacteria</taxon>
        <taxon>Bacillati</taxon>
        <taxon>Actinomycetota</taxon>
        <taxon>Actinomycetes</taxon>
        <taxon>Kitasatosporales</taxon>
        <taxon>Streptomycetaceae</taxon>
        <taxon>Actinacidiphila</taxon>
    </lineage>
</organism>
<proteinExistence type="predicted"/>
<evidence type="ECO:0000313" key="2">
    <source>
        <dbReference type="EMBL" id="SDO70178.1"/>
    </source>
</evidence>
<dbReference type="CDD" id="cd00093">
    <property type="entry name" value="HTH_XRE"/>
    <property type="match status" value="1"/>
</dbReference>
<dbReference type="InterPro" id="IPR010982">
    <property type="entry name" value="Lambda_DNA-bd_dom_sf"/>
</dbReference>
<evidence type="ECO:0000313" key="3">
    <source>
        <dbReference type="Proteomes" id="UP000199341"/>
    </source>
</evidence>
<dbReference type="GO" id="GO:0003677">
    <property type="term" value="F:DNA binding"/>
    <property type="evidence" value="ECO:0007669"/>
    <property type="project" value="InterPro"/>
</dbReference>
<protein>
    <recommendedName>
        <fullName evidence="1">HTH cro/C1-type domain-containing protein</fullName>
    </recommendedName>
</protein>
<evidence type="ECO:0000259" key="1">
    <source>
        <dbReference type="PROSITE" id="PS50943"/>
    </source>
</evidence>
<dbReference type="SUPFAM" id="SSF47413">
    <property type="entry name" value="lambda repressor-like DNA-binding domains"/>
    <property type="match status" value="1"/>
</dbReference>
<keyword evidence="3" id="KW-1185">Reference proteome</keyword>
<dbReference type="AlphaFoldDB" id="A0A1H0LPM7"/>
<dbReference type="Proteomes" id="UP000199341">
    <property type="component" value="Unassembled WGS sequence"/>
</dbReference>
<accession>A0A1H0LPM7</accession>
<dbReference type="Gene3D" id="1.10.260.40">
    <property type="entry name" value="lambda repressor-like DNA-binding domains"/>
    <property type="match status" value="1"/>
</dbReference>
<name>A0A1H0LPM7_9ACTN</name>
<gene>
    <name evidence="2" type="ORF">SAMN05216259_111290</name>
</gene>
<dbReference type="PROSITE" id="PS50943">
    <property type="entry name" value="HTH_CROC1"/>
    <property type="match status" value="1"/>
</dbReference>
<sequence length="150" mass="15443">MGGMDDRFVRLGQALTTRRREEGLTLSAAASAAGVGRAVVQNIERGTSATMLTTSTLRYAAVLGWSRRTVEDVLAGRPTHGEPPVPAGRTGGDVVVDARSVPLSPRARVVVLVTADPAATPAEAEAALAAWEDRERAVMAALGGTAPAEG</sequence>
<dbReference type="InterPro" id="IPR001387">
    <property type="entry name" value="Cro/C1-type_HTH"/>
</dbReference>